<dbReference type="OrthoDB" id="5476657at2"/>
<sequence length="955" mass="105722">MALSRSKLLSATFLGLGLASAASAQVLDGRVTDQTGAAPLEGARVVLEELNRTTTTDRFGKYRFGGVPEGTYNLTVSYIGAPNATMPVVIDTDRATLDVKLGDDVRYMENTIIVGSAAAQAGALNQQRASNSFLSVIDSDGLGSFPDTTVADSLQRLPGLSIKTDQGEGRYVSVRGINPDLISASINGVRTPSPEDRRGVLLDGVPSDLLDGIEVQKSLTPDVDADTLGGVINLKTISAFDRDGRFIRAKIEGAYNEISEEISPKAALTYSEVFADKFGVALSANYQDLRIEAHNNEADEWSQLDDGTFYLSDGAEHRWYGLNRERLGFVGNFDWRVNNSTDLYLRTLFNNYEDDEVRNVLAFRDLGDVVEEDDDENEVVADGSTLTDTSASFPLNETQAEVRVRREVRQIQTIAIGGETVLNDWKTDYEISYAYAEEDDSDNHDAAFRFEDIQDVVPGNITLDYSDPKILRLSEGAILDAIYDPANYNLDAFEREFTANEDTEVAAKFNISKDGLLGQIPVTWKGGLKIRDREKIRDVNVLVYEDDSINLADYSTGNLIPDWRIGNEQPTWPDANLTRSLRNAFTDDDLDVEGSFFDSNGEDYKIDEQIFAGYGMGTFNIGDLTLVAGVRVEQTNVDLEGRVVLEDELEAVTTNFSNDYTHVLPSINAKYAFSDTLIARGAYYAAVVRPAFGEMAPFFFINDDRDEAEIGNPNLDPLEANNFDLGLEFYPTELSVMSVGVFYKDISNAIFPTTYDIEDLPDSIDLSAIPGEFLNGIEEGDEISPGVVDTGEIEEVATFINVGDSEIYGVEFNYVQNLGDLSEALNGFLLSANLTLSDSESTLPDGRKVSFLQQSNTVWNMALGYDKGPWDLRVSANFRGNQIDELVDEDLDRYTDDRTLVEASAKYTVNDNIQLYVEGKNLTDAPEYYYFGNQRRLSQYDEFGRTFIIGARFTY</sequence>
<evidence type="ECO:0000256" key="3">
    <source>
        <dbReference type="ARBA" id="ARBA00022452"/>
    </source>
</evidence>
<dbReference type="Pfam" id="PF13620">
    <property type="entry name" value="CarboxypepD_reg"/>
    <property type="match status" value="1"/>
</dbReference>
<accession>C6XMH4</accession>
<evidence type="ECO:0000256" key="7">
    <source>
        <dbReference type="ARBA" id="ARBA00023237"/>
    </source>
</evidence>
<evidence type="ECO:0000313" key="13">
    <source>
        <dbReference type="EMBL" id="ACT58117.1"/>
    </source>
</evidence>
<comment type="subcellular location">
    <subcellularLocation>
        <location evidence="1 8">Cell outer membrane</location>
        <topology evidence="1 8">Multi-pass membrane protein</topology>
    </subcellularLocation>
</comment>
<keyword evidence="3 8" id="KW-1134">Transmembrane beta strand</keyword>
<keyword evidence="14" id="KW-1185">Reference proteome</keyword>
<dbReference type="eggNOG" id="COG4771">
    <property type="taxonomic scope" value="Bacteria"/>
</dbReference>
<dbReference type="SUPFAM" id="SSF49464">
    <property type="entry name" value="Carboxypeptidase regulatory domain-like"/>
    <property type="match status" value="1"/>
</dbReference>
<evidence type="ECO:0000256" key="5">
    <source>
        <dbReference type="ARBA" id="ARBA00023077"/>
    </source>
</evidence>
<keyword evidence="13" id="KW-0675">Receptor</keyword>
<feature type="signal peptide" evidence="10">
    <location>
        <begin position="1"/>
        <end position="24"/>
    </location>
</feature>
<dbReference type="KEGG" id="hba:Hbal_0415"/>
<evidence type="ECO:0000313" key="14">
    <source>
        <dbReference type="Proteomes" id="UP000002745"/>
    </source>
</evidence>
<dbReference type="eggNOG" id="COG1629">
    <property type="taxonomic scope" value="Bacteria"/>
</dbReference>
<protein>
    <submittedName>
        <fullName evidence="13">TonB-dependent receptor</fullName>
    </submittedName>
</protein>
<dbReference type="SUPFAM" id="SSF56935">
    <property type="entry name" value="Porins"/>
    <property type="match status" value="1"/>
</dbReference>
<dbReference type="Proteomes" id="UP000002745">
    <property type="component" value="Chromosome"/>
</dbReference>
<dbReference type="PROSITE" id="PS52016">
    <property type="entry name" value="TONB_DEPENDENT_REC_3"/>
    <property type="match status" value="1"/>
</dbReference>
<evidence type="ECO:0000256" key="4">
    <source>
        <dbReference type="ARBA" id="ARBA00022692"/>
    </source>
</evidence>
<keyword evidence="6 8" id="KW-0472">Membrane</keyword>
<evidence type="ECO:0000256" key="1">
    <source>
        <dbReference type="ARBA" id="ARBA00004571"/>
    </source>
</evidence>
<dbReference type="NCBIfam" id="TIGR01782">
    <property type="entry name" value="TonB-Xanth-Caul"/>
    <property type="match status" value="1"/>
</dbReference>
<dbReference type="InterPro" id="IPR008969">
    <property type="entry name" value="CarboxyPept-like_regulatory"/>
</dbReference>
<dbReference type="EMBL" id="CP001678">
    <property type="protein sequence ID" value="ACT58117.1"/>
    <property type="molecule type" value="Genomic_DNA"/>
</dbReference>
<dbReference type="Pfam" id="PF07715">
    <property type="entry name" value="Plug"/>
    <property type="match status" value="1"/>
</dbReference>
<keyword evidence="4 8" id="KW-0812">Transmembrane</keyword>
<dbReference type="RefSeq" id="WP_015826267.1">
    <property type="nucleotide sequence ID" value="NC_012982.1"/>
</dbReference>
<dbReference type="Gene3D" id="2.170.130.10">
    <property type="entry name" value="TonB-dependent receptor, plug domain"/>
    <property type="match status" value="1"/>
</dbReference>
<evidence type="ECO:0000259" key="12">
    <source>
        <dbReference type="Pfam" id="PF07715"/>
    </source>
</evidence>
<dbReference type="HOGENOM" id="CLU_006935_1_2_5"/>
<dbReference type="STRING" id="582402.Hbal_0415"/>
<feature type="domain" description="TonB-dependent receptor-like beta-barrel" evidence="11">
    <location>
        <begin position="440"/>
        <end position="922"/>
    </location>
</feature>
<evidence type="ECO:0000256" key="2">
    <source>
        <dbReference type="ARBA" id="ARBA00022448"/>
    </source>
</evidence>
<keyword evidence="2 8" id="KW-0813">Transport</keyword>
<dbReference type="InterPro" id="IPR037066">
    <property type="entry name" value="Plug_dom_sf"/>
</dbReference>
<keyword evidence="10" id="KW-0732">Signal</keyword>
<feature type="chain" id="PRO_5002973918" evidence="10">
    <location>
        <begin position="25"/>
        <end position="955"/>
    </location>
</feature>
<feature type="domain" description="TonB-dependent receptor plug" evidence="12">
    <location>
        <begin position="129"/>
        <end position="231"/>
    </location>
</feature>
<comment type="similarity">
    <text evidence="8 9">Belongs to the TonB-dependent receptor family.</text>
</comment>
<reference evidence="14" key="1">
    <citation type="journal article" date="2011" name="J. Bacteriol.">
        <title>Genome sequences of eight morphologically diverse alphaproteobacteria.</title>
        <authorList>
            <consortium name="US DOE Joint Genome Institute"/>
            <person name="Brown P.J."/>
            <person name="Kysela D.T."/>
            <person name="Buechlein A."/>
            <person name="Hemmerich C."/>
            <person name="Brun Y.V."/>
        </authorList>
    </citation>
    <scope>NUCLEOTIDE SEQUENCE [LARGE SCALE GENOMIC DNA]</scope>
    <source>
        <strain evidence="14">ATCC 49814 / DSM 5838 / IFAM 1418</strain>
    </source>
</reference>
<dbReference type="InterPro" id="IPR036942">
    <property type="entry name" value="Beta-barrel_TonB_sf"/>
</dbReference>
<organism evidence="13 14">
    <name type="scientific">Hirschia baltica (strain ATCC 49814 / DSM 5838 / IFAM 1418)</name>
    <dbReference type="NCBI Taxonomy" id="582402"/>
    <lineage>
        <taxon>Bacteria</taxon>
        <taxon>Pseudomonadati</taxon>
        <taxon>Pseudomonadota</taxon>
        <taxon>Alphaproteobacteria</taxon>
        <taxon>Hyphomonadales</taxon>
        <taxon>Hyphomonadaceae</taxon>
        <taxon>Hirschia</taxon>
    </lineage>
</organism>
<evidence type="ECO:0000259" key="11">
    <source>
        <dbReference type="Pfam" id="PF00593"/>
    </source>
</evidence>
<dbReference type="GO" id="GO:0009279">
    <property type="term" value="C:cell outer membrane"/>
    <property type="evidence" value="ECO:0007669"/>
    <property type="project" value="UniProtKB-SubCell"/>
</dbReference>
<keyword evidence="7 8" id="KW-0998">Cell outer membrane</keyword>
<gene>
    <name evidence="13" type="ordered locus">Hbal_0415</name>
</gene>
<dbReference type="InterPro" id="IPR039426">
    <property type="entry name" value="TonB-dep_rcpt-like"/>
</dbReference>
<dbReference type="InterPro" id="IPR000531">
    <property type="entry name" value="Beta-barrel_TonB"/>
</dbReference>
<evidence type="ECO:0000256" key="9">
    <source>
        <dbReference type="RuleBase" id="RU003357"/>
    </source>
</evidence>
<dbReference type="PANTHER" id="PTHR40980:SF4">
    <property type="entry name" value="TONB-DEPENDENT RECEPTOR-LIKE BETA-BARREL DOMAIN-CONTAINING PROTEIN"/>
    <property type="match status" value="1"/>
</dbReference>
<proteinExistence type="inferred from homology"/>
<evidence type="ECO:0000256" key="8">
    <source>
        <dbReference type="PROSITE-ProRule" id="PRU01360"/>
    </source>
</evidence>
<dbReference type="CDD" id="cd01347">
    <property type="entry name" value="ligand_gated_channel"/>
    <property type="match status" value="1"/>
</dbReference>
<dbReference type="InterPro" id="IPR012910">
    <property type="entry name" value="Plug_dom"/>
</dbReference>
<dbReference type="AlphaFoldDB" id="C6XMH4"/>
<evidence type="ECO:0000256" key="10">
    <source>
        <dbReference type="SAM" id="SignalP"/>
    </source>
</evidence>
<dbReference type="Pfam" id="PF00593">
    <property type="entry name" value="TonB_dep_Rec_b-barrel"/>
    <property type="match status" value="1"/>
</dbReference>
<dbReference type="InterPro" id="IPR010104">
    <property type="entry name" value="TonB_rcpt_bac"/>
</dbReference>
<keyword evidence="5 9" id="KW-0798">TonB box</keyword>
<name>C6XMH4_HIRBI</name>
<dbReference type="PANTHER" id="PTHR40980">
    <property type="entry name" value="PLUG DOMAIN-CONTAINING PROTEIN"/>
    <property type="match status" value="1"/>
</dbReference>
<evidence type="ECO:0000256" key="6">
    <source>
        <dbReference type="ARBA" id="ARBA00023136"/>
    </source>
</evidence>
<dbReference type="Gene3D" id="2.40.170.20">
    <property type="entry name" value="TonB-dependent receptor, beta-barrel domain"/>
    <property type="match status" value="1"/>
</dbReference>
<dbReference type="Gene3D" id="2.60.40.1120">
    <property type="entry name" value="Carboxypeptidase-like, regulatory domain"/>
    <property type="match status" value="1"/>
</dbReference>